<protein>
    <submittedName>
        <fullName evidence="3">Uncharacterized protein</fullName>
    </submittedName>
</protein>
<comment type="caution">
    <text evidence="3">The sequence shown here is derived from an EMBL/GenBank/DDBJ whole genome shotgun (WGS) entry which is preliminary data.</text>
</comment>
<evidence type="ECO:0000313" key="3">
    <source>
        <dbReference type="EMBL" id="KAA1069317.1"/>
    </source>
</evidence>
<feature type="region of interest" description="Disordered" evidence="1">
    <location>
        <begin position="83"/>
        <end position="121"/>
    </location>
</feature>
<feature type="signal peptide" evidence="2">
    <location>
        <begin position="1"/>
        <end position="22"/>
    </location>
</feature>
<dbReference type="OrthoDB" id="10363133at2759"/>
<gene>
    <name evidence="3" type="ORF">PGT21_020723</name>
</gene>
<keyword evidence="2" id="KW-0732">Signal</keyword>
<sequence>MFLKKRILLLVGASSLISPTALTGIRKPTVQEPQELIGLGGSSEDDLPMKDIPPRLQIAYSQPLHSGSKRQFSLVQSPSLFSCPKSKSDDLRPSSSRQDKYVSSRKGSMAKRPKYNEGDPRMLIEIQDHSPRETSFSESEKLLSSHEMIVKISKQPRDTPTDAPDAKGIDRDEKETEKLLPTLLRVYDWNFVRMRQGNEISNCQEVMPNQNLANVFKHFKFRKNEKFHWIARADLVKVVAAYRKQRYLFYTKVESRIRNEILSEIVLNLANENLALDSNPTLTSLLGLQLSWNIWRM</sequence>
<evidence type="ECO:0000313" key="4">
    <source>
        <dbReference type="Proteomes" id="UP000324748"/>
    </source>
</evidence>
<evidence type="ECO:0000256" key="2">
    <source>
        <dbReference type="SAM" id="SignalP"/>
    </source>
</evidence>
<proteinExistence type="predicted"/>
<keyword evidence="4" id="KW-1185">Reference proteome</keyword>
<feature type="compositionally biased region" description="Basic and acidic residues" evidence="1">
    <location>
        <begin position="86"/>
        <end position="102"/>
    </location>
</feature>
<reference evidence="3 4" key="1">
    <citation type="submission" date="2019-05" db="EMBL/GenBank/DDBJ databases">
        <title>Emergence of the Ug99 lineage of the wheat stem rust pathogen through somatic hybridization.</title>
        <authorList>
            <person name="Li F."/>
            <person name="Upadhyaya N.M."/>
            <person name="Sperschneider J."/>
            <person name="Matny O."/>
            <person name="Nguyen-Phuc H."/>
            <person name="Mago R."/>
            <person name="Raley C."/>
            <person name="Miller M.E."/>
            <person name="Silverstein K.A.T."/>
            <person name="Henningsen E."/>
            <person name="Hirsch C.D."/>
            <person name="Visser B."/>
            <person name="Pretorius Z.A."/>
            <person name="Steffenson B.J."/>
            <person name="Schwessinger B."/>
            <person name="Dodds P.N."/>
            <person name="Figueroa M."/>
        </authorList>
    </citation>
    <scope>NUCLEOTIDE SEQUENCE [LARGE SCALE GENOMIC DNA]</scope>
    <source>
        <strain evidence="3">21-0</strain>
    </source>
</reference>
<evidence type="ECO:0000256" key="1">
    <source>
        <dbReference type="SAM" id="MobiDB-lite"/>
    </source>
</evidence>
<organism evidence="3 4">
    <name type="scientific">Puccinia graminis f. sp. tritici</name>
    <dbReference type="NCBI Taxonomy" id="56615"/>
    <lineage>
        <taxon>Eukaryota</taxon>
        <taxon>Fungi</taxon>
        <taxon>Dikarya</taxon>
        <taxon>Basidiomycota</taxon>
        <taxon>Pucciniomycotina</taxon>
        <taxon>Pucciniomycetes</taxon>
        <taxon>Pucciniales</taxon>
        <taxon>Pucciniaceae</taxon>
        <taxon>Puccinia</taxon>
    </lineage>
</organism>
<dbReference type="AlphaFoldDB" id="A0A5B0LWU0"/>
<feature type="chain" id="PRO_5022839614" evidence="2">
    <location>
        <begin position="23"/>
        <end position="297"/>
    </location>
</feature>
<feature type="region of interest" description="Disordered" evidence="1">
    <location>
        <begin position="151"/>
        <end position="174"/>
    </location>
</feature>
<dbReference type="EMBL" id="VSWC01000183">
    <property type="protein sequence ID" value="KAA1069317.1"/>
    <property type="molecule type" value="Genomic_DNA"/>
</dbReference>
<name>A0A5B0LWU0_PUCGR</name>
<dbReference type="Proteomes" id="UP000324748">
    <property type="component" value="Unassembled WGS sequence"/>
</dbReference>
<feature type="compositionally biased region" description="Basic and acidic residues" evidence="1">
    <location>
        <begin position="155"/>
        <end position="174"/>
    </location>
</feature>
<accession>A0A5B0LWU0</accession>